<reference evidence="2 3" key="1">
    <citation type="submission" date="2017-08" db="EMBL/GenBank/DDBJ databases">
        <title>Draft genome sequence of filamentous cyanobacterium Calothrix elsteri CCALA 953.</title>
        <authorList>
            <person name="Gagunashvili A.N."/>
            <person name="Elster J."/>
            <person name="Andresson O.S."/>
        </authorList>
    </citation>
    <scope>NUCLEOTIDE SEQUENCE [LARGE SCALE GENOMIC DNA]</scope>
    <source>
        <strain evidence="2 3">CCALA 953</strain>
    </source>
</reference>
<dbReference type="EMBL" id="NTFS01000073">
    <property type="protein sequence ID" value="PAX57165.1"/>
    <property type="molecule type" value="Genomic_DNA"/>
</dbReference>
<feature type="domain" description="YprB ribonuclease H-like" evidence="1">
    <location>
        <begin position="426"/>
        <end position="597"/>
    </location>
</feature>
<evidence type="ECO:0000313" key="3">
    <source>
        <dbReference type="Proteomes" id="UP000218238"/>
    </source>
</evidence>
<dbReference type="OrthoDB" id="9757917at2"/>
<dbReference type="Pfam" id="PF13482">
    <property type="entry name" value="RNase_H_2"/>
    <property type="match status" value="1"/>
</dbReference>
<dbReference type="Proteomes" id="UP000218238">
    <property type="component" value="Unassembled WGS sequence"/>
</dbReference>
<dbReference type="InterPro" id="IPR010995">
    <property type="entry name" value="DNA_repair_Rad51/TF_NusA_a-hlx"/>
</dbReference>
<keyword evidence="3" id="KW-1185">Reference proteome</keyword>
<name>A0A2A2TKQ5_9CYAN</name>
<organism evidence="2 3">
    <name type="scientific">Brunnivagina elsteri CCALA 953</name>
    <dbReference type="NCBI Taxonomy" id="987040"/>
    <lineage>
        <taxon>Bacteria</taxon>
        <taxon>Bacillati</taxon>
        <taxon>Cyanobacteriota</taxon>
        <taxon>Cyanophyceae</taxon>
        <taxon>Nostocales</taxon>
        <taxon>Calotrichaceae</taxon>
        <taxon>Brunnivagina</taxon>
    </lineage>
</organism>
<protein>
    <recommendedName>
        <fullName evidence="1">YprB ribonuclease H-like domain-containing protein</fullName>
    </recommendedName>
</protein>
<evidence type="ECO:0000259" key="1">
    <source>
        <dbReference type="Pfam" id="PF13482"/>
    </source>
</evidence>
<dbReference type="SUPFAM" id="SSF47794">
    <property type="entry name" value="Rad51 N-terminal domain-like"/>
    <property type="match status" value="1"/>
</dbReference>
<dbReference type="InterPro" id="IPR012337">
    <property type="entry name" value="RNaseH-like_sf"/>
</dbReference>
<sequence>MLINADLLLQYQRCKRRPFLDIHGERSQRDKPTDLLIKLQQDKSIHQLSILKDKNYTRPSHDRRDWRTGAAATLELMQQGVDCIYQGVLVANFSDIQWYTLPLPISLEGLESNDVEVDRQDKLQVAMPLQSRYTIANTSVNYNTSISHNHNPNSQLQSNLQSSLENSLEKNSSNLSNQVNPQLDILVGQEHTLISSPDLLIKQPGKSQFGDWMYIPASIELGKRPKQDYQVVVAYHAQVLGIVQDLEPQAAWLMLRGKDAGYPVDLRRWMFQMQRILLEFLQNLADETAPEVFISRQKCNLCHWYSTCYEVAKKQQHLSLLPGVTPVRYNQLQTLDITSPESLAKMNPIDLENLPGFDSRIAVKIVIQAKSIVENRPFILPIPELVQEKEIEKDEAVIEREYISLSTLRPNQIAIRNVHVPCQIELYFDIEAQPDLNLNYLLGVLVVDKQAKTEEFYSFLAENVEEEESIWQQFLNLVNRYPDAPIYHFCVYEFDTVKRLAKLYHTPYDSVLPVLSRFVDVYEELIKSVTLPIESYALKAIAKWLGFEWRDNEASGAKCIYWYDQWLQTGDRTLLEVIQRYNEDDCRATRSVKNWLVEFIRDNGE</sequence>
<dbReference type="NCBIfam" id="TIGR03491">
    <property type="entry name" value="TM0106 family RecB-like putative nuclease"/>
    <property type="match status" value="1"/>
</dbReference>
<dbReference type="AlphaFoldDB" id="A0A2A2TKQ5"/>
<evidence type="ECO:0000313" key="2">
    <source>
        <dbReference type="EMBL" id="PAX57165.1"/>
    </source>
</evidence>
<dbReference type="GO" id="GO:0000166">
    <property type="term" value="F:nucleotide binding"/>
    <property type="evidence" value="ECO:0007669"/>
    <property type="project" value="InterPro"/>
</dbReference>
<comment type="caution">
    <text evidence="2">The sequence shown here is derived from an EMBL/GenBank/DDBJ whole genome shotgun (WGS) entry which is preliminary data.</text>
</comment>
<dbReference type="Gene3D" id="1.10.150.20">
    <property type="entry name" value="5' to 3' exonuclease, C-terminal subdomain"/>
    <property type="match status" value="1"/>
</dbReference>
<dbReference type="InterPro" id="IPR038720">
    <property type="entry name" value="YprB_RNase_H-like_dom"/>
</dbReference>
<dbReference type="SUPFAM" id="SSF53098">
    <property type="entry name" value="Ribonuclease H-like"/>
    <property type="match status" value="1"/>
</dbReference>
<proteinExistence type="predicted"/>
<dbReference type="RefSeq" id="WP_095721409.1">
    <property type="nucleotide sequence ID" value="NZ_NTFS01000073.1"/>
</dbReference>
<gene>
    <name evidence="2" type="ORF">CK510_09160</name>
</gene>
<accession>A0A2A2TKQ5</accession>
<dbReference type="InterPro" id="IPR019993">
    <property type="entry name" value="RecB_nuclease_TM0106_put"/>
</dbReference>